<dbReference type="Pfam" id="PF00034">
    <property type="entry name" value="Cytochrom_C"/>
    <property type="match status" value="1"/>
</dbReference>
<keyword evidence="1 3" id="KW-0479">Metal-binding</keyword>
<evidence type="ECO:0000259" key="5">
    <source>
        <dbReference type="PROSITE" id="PS51007"/>
    </source>
</evidence>
<keyword evidence="4" id="KW-0472">Membrane</keyword>
<accession>A0A8D4VPJ8</accession>
<dbReference type="InterPro" id="IPR009056">
    <property type="entry name" value="Cyt_c-like_dom"/>
</dbReference>
<protein>
    <recommendedName>
        <fullName evidence="5">Cytochrome c domain-containing protein</fullName>
    </recommendedName>
</protein>
<keyword evidence="4" id="KW-1133">Transmembrane helix</keyword>
<feature type="transmembrane region" description="Helical" evidence="4">
    <location>
        <begin position="16"/>
        <end position="33"/>
    </location>
</feature>
<reference evidence="6" key="1">
    <citation type="submission" date="2019-06" db="EMBL/GenBank/DDBJ databases">
        <title>Complete genome sequence of Methylogaea oryzae strain JCM16910.</title>
        <authorList>
            <person name="Asakawa S."/>
        </authorList>
    </citation>
    <scope>NUCLEOTIDE SEQUENCE</scope>
    <source>
        <strain evidence="6">E10</strain>
    </source>
</reference>
<evidence type="ECO:0000313" key="7">
    <source>
        <dbReference type="Proteomes" id="UP000824988"/>
    </source>
</evidence>
<keyword evidence="2 3" id="KW-0408">Iron</keyword>
<dbReference type="RefSeq" id="WP_221048249.1">
    <property type="nucleotide sequence ID" value="NZ_AP019782.1"/>
</dbReference>
<gene>
    <name evidence="6" type="ORF">MoryE10_07410</name>
</gene>
<dbReference type="GO" id="GO:0020037">
    <property type="term" value="F:heme binding"/>
    <property type="evidence" value="ECO:0007669"/>
    <property type="project" value="InterPro"/>
</dbReference>
<dbReference type="GO" id="GO:0009055">
    <property type="term" value="F:electron transfer activity"/>
    <property type="evidence" value="ECO:0007669"/>
    <property type="project" value="InterPro"/>
</dbReference>
<dbReference type="KEGG" id="moz:MoryE10_07410"/>
<dbReference type="AlphaFoldDB" id="A0A8D4VPJ8"/>
<organism evidence="6 7">
    <name type="scientific">Methylogaea oryzae</name>
    <dbReference type="NCBI Taxonomy" id="1295382"/>
    <lineage>
        <taxon>Bacteria</taxon>
        <taxon>Pseudomonadati</taxon>
        <taxon>Pseudomonadota</taxon>
        <taxon>Gammaproteobacteria</taxon>
        <taxon>Methylococcales</taxon>
        <taxon>Methylococcaceae</taxon>
        <taxon>Methylogaea</taxon>
    </lineage>
</organism>
<dbReference type="EMBL" id="AP019782">
    <property type="protein sequence ID" value="BBL70135.1"/>
    <property type="molecule type" value="Genomic_DNA"/>
</dbReference>
<sequence length="198" mass="22094">MNNTPPWATEALWKKVAVWVTALSFVLLVVLTFDSMAKTAAGGSRVPAYSVVNKQIDYRYDQAAQRYKPVIGGEQPLFGKALDEATAEQQVSLGKKTVQGKNCINCHTILGNGAYYAPDLTKSWLDPAWISETEREKRMLAFLLDPEKNHVGYGSTRRMPNQHLTEAEARGVIAFLKWMSSIDTNGFPHNFKTITAEQ</sequence>
<evidence type="ECO:0000313" key="6">
    <source>
        <dbReference type="EMBL" id="BBL70135.1"/>
    </source>
</evidence>
<evidence type="ECO:0000256" key="4">
    <source>
        <dbReference type="SAM" id="Phobius"/>
    </source>
</evidence>
<proteinExistence type="predicted"/>
<evidence type="ECO:0000256" key="1">
    <source>
        <dbReference type="ARBA" id="ARBA00022723"/>
    </source>
</evidence>
<dbReference type="PROSITE" id="PS51007">
    <property type="entry name" value="CYTC"/>
    <property type="match status" value="1"/>
</dbReference>
<evidence type="ECO:0000256" key="2">
    <source>
        <dbReference type="ARBA" id="ARBA00023004"/>
    </source>
</evidence>
<keyword evidence="4" id="KW-0812">Transmembrane</keyword>
<keyword evidence="7" id="KW-1185">Reference proteome</keyword>
<dbReference type="Proteomes" id="UP000824988">
    <property type="component" value="Chromosome"/>
</dbReference>
<name>A0A8D4VPJ8_9GAMM</name>
<feature type="domain" description="Cytochrome c" evidence="5">
    <location>
        <begin position="89"/>
        <end position="180"/>
    </location>
</feature>
<dbReference type="GO" id="GO:0046872">
    <property type="term" value="F:metal ion binding"/>
    <property type="evidence" value="ECO:0007669"/>
    <property type="project" value="UniProtKB-KW"/>
</dbReference>
<keyword evidence="3" id="KW-0349">Heme</keyword>
<evidence type="ECO:0000256" key="3">
    <source>
        <dbReference type="PROSITE-ProRule" id="PRU00433"/>
    </source>
</evidence>